<feature type="compositionally biased region" description="Low complexity" evidence="6">
    <location>
        <begin position="178"/>
        <end position="192"/>
    </location>
</feature>
<sequence length="403" mass="44180">MARPDPSVRSVQDQFAAMSTAASHPSITAQMIQPVPTPTDAMAEIDAQIQFLQQQRMQQQQRQMHEHQAHQVQQQTTYYVGHNPVPPTPQSLEMPPNGNHYYAQEQAQQNVFDSRYQRMKEQQDMAFTPLVSPAVTPLDPQFQIDPSFTMPGSYFSPLTSPALHAQSESNSPYDHRNSFSNHTSTHNSNHNSPGEMDVEAPIAAAPPPVVDLSKKARKNNASRAKASLMKLPSSSANGGAVSPNAQTMGAPEHIEDFKLPESANFPESRLTPLDTNQTPNILEGTVVPGVSYPTSLSTNLTSKRTSHKIAEQGRRNRINTALQEIATMLPKSALLEISKSESESADKKDGKGGATPNSKASTVEMAIDYIKQLKQEVADANKRAEEAERKLELKQASPPGETR</sequence>
<organism evidence="8 9">
    <name type="scientific">Verticillium longisporum</name>
    <name type="common">Verticillium dahliae var. longisporum</name>
    <dbReference type="NCBI Taxonomy" id="100787"/>
    <lineage>
        <taxon>Eukaryota</taxon>
        <taxon>Fungi</taxon>
        <taxon>Dikarya</taxon>
        <taxon>Ascomycota</taxon>
        <taxon>Pezizomycotina</taxon>
        <taxon>Sordariomycetes</taxon>
        <taxon>Hypocreomycetidae</taxon>
        <taxon>Glomerellales</taxon>
        <taxon>Plectosphaerellaceae</taxon>
        <taxon>Verticillium</taxon>
    </lineage>
</organism>
<dbReference type="FunFam" id="4.10.280.10:FF:000099">
    <property type="entry name" value="Myc-family transcription factor"/>
    <property type="match status" value="1"/>
</dbReference>
<evidence type="ECO:0000256" key="3">
    <source>
        <dbReference type="ARBA" id="ARBA00023125"/>
    </source>
</evidence>
<evidence type="ECO:0000256" key="5">
    <source>
        <dbReference type="ARBA" id="ARBA00023242"/>
    </source>
</evidence>
<feature type="region of interest" description="Disordered" evidence="6">
    <location>
        <begin position="1"/>
        <end position="25"/>
    </location>
</feature>
<comment type="subcellular location">
    <subcellularLocation>
        <location evidence="1">Nucleus</location>
    </subcellularLocation>
</comment>
<dbReference type="InterPro" id="IPR052207">
    <property type="entry name" value="Max-like/E-box_TFs"/>
</dbReference>
<keyword evidence="4" id="KW-0804">Transcription</keyword>
<evidence type="ECO:0000313" key="9">
    <source>
        <dbReference type="Proteomes" id="UP000689129"/>
    </source>
</evidence>
<name>A0A8I2ZCY9_VERLO</name>
<dbReference type="GO" id="GO:0046983">
    <property type="term" value="F:protein dimerization activity"/>
    <property type="evidence" value="ECO:0007669"/>
    <property type="project" value="InterPro"/>
</dbReference>
<comment type="caution">
    <text evidence="8">The sequence shown here is derived from an EMBL/GenBank/DDBJ whole genome shotgun (WGS) entry which is preliminary data.</text>
</comment>
<dbReference type="EMBL" id="JAEMWZ010000277">
    <property type="protein sequence ID" value="KAG7128106.1"/>
    <property type="molecule type" value="Genomic_DNA"/>
</dbReference>
<dbReference type="AlphaFoldDB" id="A0A8I2ZCY9"/>
<dbReference type="OrthoDB" id="5344169at2759"/>
<keyword evidence="3" id="KW-0238">DNA-binding</keyword>
<feature type="region of interest" description="Disordered" evidence="6">
    <location>
        <begin position="338"/>
        <end position="361"/>
    </location>
</feature>
<keyword evidence="5" id="KW-0539">Nucleus</keyword>
<evidence type="ECO:0000256" key="4">
    <source>
        <dbReference type="ARBA" id="ARBA00023163"/>
    </source>
</evidence>
<dbReference type="CDD" id="cd11392">
    <property type="entry name" value="bHLH_ScPHO4_like"/>
    <property type="match status" value="1"/>
</dbReference>
<gene>
    <name evidence="8" type="ORF">HYQ45_012141</name>
</gene>
<dbReference type="PROSITE" id="PS50888">
    <property type="entry name" value="BHLH"/>
    <property type="match status" value="1"/>
</dbReference>
<evidence type="ECO:0000256" key="1">
    <source>
        <dbReference type="ARBA" id="ARBA00004123"/>
    </source>
</evidence>
<dbReference type="PANTHER" id="PTHR15741">
    <property type="entry name" value="BASIC HELIX-LOOP-HELIX ZIP TRANSCRIPTION FACTOR"/>
    <property type="match status" value="1"/>
</dbReference>
<reference evidence="8" key="1">
    <citation type="journal article" date="2021" name="Mol. Plant Pathol.">
        <title>A 20-kb lineage-specific genomic region tames virulence in pathogenic amphidiploid Verticillium longisporum.</title>
        <authorList>
            <person name="Harting R."/>
            <person name="Starke J."/>
            <person name="Kusch H."/>
            <person name="Poggeler S."/>
            <person name="Maurus I."/>
            <person name="Schluter R."/>
            <person name="Landesfeind M."/>
            <person name="Bulla I."/>
            <person name="Nowrousian M."/>
            <person name="de Jonge R."/>
            <person name="Stahlhut G."/>
            <person name="Hoff K.J."/>
            <person name="Asshauer K.P."/>
            <person name="Thurmer A."/>
            <person name="Stanke M."/>
            <person name="Daniel R."/>
            <person name="Morgenstern B."/>
            <person name="Thomma B.P.H.J."/>
            <person name="Kronstad J.W."/>
            <person name="Braus-Stromeyer S.A."/>
            <person name="Braus G.H."/>
        </authorList>
    </citation>
    <scope>NUCLEOTIDE SEQUENCE</scope>
    <source>
        <strain evidence="8">Vl32</strain>
    </source>
</reference>
<feature type="compositionally biased region" description="Basic and acidic residues" evidence="6">
    <location>
        <begin position="338"/>
        <end position="351"/>
    </location>
</feature>
<dbReference type="Proteomes" id="UP000689129">
    <property type="component" value="Unassembled WGS sequence"/>
</dbReference>
<feature type="compositionally biased region" description="Basic and acidic residues" evidence="6">
    <location>
        <begin position="376"/>
        <end position="393"/>
    </location>
</feature>
<evidence type="ECO:0000256" key="2">
    <source>
        <dbReference type="ARBA" id="ARBA00023015"/>
    </source>
</evidence>
<feature type="region of interest" description="Disordered" evidence="6">
    <location>
        <begin position="159"/>
        <end position="199"/>
    </location>
</feature>
<proteinExistence type="predicted"/>
<feature type="domain" description="BHLH" evidence="7">
    <location>
        <begin position="302"/>
        <end position="373"/>
    </location>
</feature>
<dbReference type="GO" id="GO:0000978">
    <property type="term" value="F:RNA polymerase II cis-regulatory region sequence-specific DNA binding"/>
    <property type="evidence" value="ECO:0007669"/>
    <property type="project" value="TreeGrafter"/>
</dbReference>
<evidence type="ECO:0000259" key="7">
    <source>
        <dbReference type="PROSITE" id="PS50888"/>
    </source>
</evidence>
<keyword evidence="2" id="KW-0805">Transcription regulation</keyword>
<dbReference type="GO" id="GO:0005634">
    <property type="term" value="C:nucleus"/>
    <property type="evidence" value="ECO:0007669"/>
    <property type="project" value="UniProtKB-SubCell"/>
</dbReference>
<dbReference type="PANTHER" id="PTHR15741:SF27">
    <property type="entry name" value="TRANSCRIPTION FACTOR AP-4"/>
    <property type="match status" value="1"/>
</dbReference>
<evidence type="ECO:0000313" key="8">
    <source>
        <dbReference type="EMBL" id="KAG7128106.1"/>
    </source>
</evidence>
<dbReference type="GO" id="GO:0000981">
    <property type="term" value="F:DNA-binding transcription factor activity, RNA polymerase II-specific"/>
    <property type="evidence" value="ECO:0007669"/>
    <property type="project" value="TreeGrafter"/>
</dbReference>
<protein>
    <submittedName>
        <fullName evidence="8">Phosphorus acquisition-controlling protein like</fullName>
    </submittedName>
</protein>
<evidence type="ECO:0000256" key="6">
    <source>
        <dbReference type="SAM" id="MobiDB-lite"/>
    </source>
</evidence>
<dbReference type="InterPro" id="IPR011598">
    <property type="entry name" value="bHLH_dom"/>
</dbReference>
<feature type="region of interest" description="Disordered" evidence="6">
    <location>
        <begin position="376"/>
        <end position="403"/>
    </location>
</feature>
<dbReference type="SMART" id="SM00353">
    <property type="entry name" value="HLH"/>
    <property type="match status" value="1"/>
</dbReference>
<dbReference type="Pfam" id="PF00010">
    <property type="entry name" value="HLH"/>
    <property type="match status" value="1"/>
</dbReference>
<accession>A0A8I2ZCY9</accession>